<dbReference type="Proteomes" id="UP001163321">
    <property type="component" value="Chromosome 8"/>
</dbReference>
<comment type="caution">
    <text evidence="1">The sequence shown here is derived from an EMBL/GenBank/DDBJ whole genome shotgun (WGS) entry which is preliminary data.</text>
</comment>
<organism evidence="1 2">
    <name type="scientific">Peronosclerospora sorghi</name>
    <dbReference type="NCBI Taxonomy" id="230839"/>
    <lineage>
        <taxon>Eukaryota</taxon>
        <taxon>Sar</taxon>
        <taxon>Stramenopiles</taxon>
        <taxon>Oomycota</taxon>
        <taxon>Peronosporomycetes</taxon>
        <taxon>Peronosporales</taxon>
        <taxon>Peronosporaceae</taxon>
        <taxon>Peronosclerospora</taxon>
    </lineage>
</organism>
<dbReference type="EMBL" id="CM047587">
    <property type="protein sequence ID" value="KAI9907079.1"/>
    <property type="molecule type" value="Genomic_DNA"/>
</dbReference>
<gene>
    <name evidence="1" type="ORF">PsorP6_003900</name>
</gene>
<keyword evidence="2" id="KW-1185">Reference proteome</keyword>
<evidence type="ECO:0000313" key="2">
    <source>
        <dbReference type="Proteomes" id="UP001163321"/>
    </source>
</evidence>
<name>A0ACC0VKR4_9STRA</name>
<reference evidence="1 2" key="1">
    <citation type="journal article" date="2022" name="bioRxiv">
        <title>The genome of the oomycete Peronosclerospora sorghi, a cosmopolitan pathogen of maize and sorghum, is inflated with dispersed pseudogenes.</title>
        <authorList>
            <person name="Fletcher K."/>
            <person name="Martin F."/>
            <person name="Isakeit T."/>
            <person name="Cavanaugh K."/>
            <person name="Magill C."/>
            <person name="Michelmore R."/>
        </authorList>
    </citation>
    <scope>NUCLEOTIDE SEQUENCE [LARGE SCALE GENOMIC DNA]</scope>
    <source>
        <strain evidence="1">P6</strain>
    </source>
</reference>
<accession>A0ACC0VKR4</accession>
<sequence length="730" mass="79540">MSQIVIDPSFFLSSLDMRVWTLVIGVSALLKAVSPATLLSSNAAIGTLNTLTTSCNGGCSSDGACVIVGQSSANSINCVNDTNCVTISSGQSALCLNAFSSTSNEWVFRPAKSIDTPGVAPFERVGLLQLADHVTDLTFSNSGEENKTLTGSLDLSSMNIQPDTMLDKVTFSNLSLSGLDSALPLNNAKKISFNNCSLKEIPTSVVAGDAVAVINLSSNSISNLGTNFQVTSFPNLTVLDLSSNAMTDFSLVGNNIPAITTLLLHKNLLKSFPGVIFRLPTLQFLTLAGNPINLSNLTEQQFTFLSRLRMFTIDGITSTSSCPSTAVQSALNSSFKFCVGSDDANTTVSRQRVIETPETAASVSSRSSSEVTWIVLGACLGAVGFLLLIFLIWWRCLRQRKDRGKLTNSSGTIPSFLIGMSDLSDHPYMELCVPPSASSSSRTTSDFKLLVSVADGYIGLTQLSYDEVHLHNLLRVSSRSELWLGEYKREAVVVKKIKSNTASKALMRDFVTEIELMFELKHPRIAAFRGAMWDADGTELCAVVEYVENGALRDCTHNDSIELSVPKQHAIARQISEAMAFLHKQNIIHGRLNSFNILLDREYSAKLSIFSIFHYVKLSPLDIECKAFVAPEVLRGDQPTDRSDVYAFGIVLVEIDSGETPVMNTRRLSMQRQRLQDDLSPTEKEHGFRLSRLCSEVMKETIAACLENDPARRPSMDDVVSAFKNGEMKL</sequence>
<evidence type="ECO:0000313" key="1">
    <source>
        <dbReference type="EMBL" id="KAI9907079.1"/>
    </source>
</evidence>
<proteinExistence type="predicted"/>
<protein>
    <submittedName>
        <fullName evidence="1">Uncharacterized protein</fullName>
    </submittedName>
</protein>